<dbReference type="InterPro" id="IPR003675">
    <property type="entry name" value="Rce1/LyrA-like_dom"/>
</dbReference>
<keyword evidence="4" id="KW-1185">Reference proteome</keyword>
<evidence type="ECO:0000256" key="1">
    <source>
        <dbReference type="SAM" id="Phobius"/>
    </source>
</evidence>
<evidence type="ECO:0000259" key="2">
    <source>
        <dbReference type="Pfam" id="PF02517"/>
    </source>
</evidence>
<dbReference type="RefSeq" id="WP_309560800.1">
    <property type="nucleotide sequence ID" value="NZ_JAVJIU010000002.1"/>
</dbReference>
<name>A0ABU1EP37_9FLAO</name>
<dbReference type="GO" id="GO:0016787">
    <property type="term" value="F:hydrolase activity"/>
    <property type="evidence" value="ECO:0007669"/>
    <property type="project" value="UniProtKB-KW"/>
</dbReference>
<keyword evidence="1" id="KW-0472">Membrane</keyword>
<organism evidence="3 4">
    <name type="scientific">Christiangramia sediminicola</name>
    <dbReference type="NCBI Taxonomy" id="3073267"/>
    <lineage>
        <taxon>Bacteria</taxon>
        <taxon>Pseudomonadati</taxon>
        <taxon>Bacteroidota</taxon>
        <taxon>Flavobacteriia</taxon>
        <taxon>Flavobacteriales</taxon>
        <taxon>Flavobacteriaceae</taxon>
        <taxon>Christiangramia</taxon>
    </lineage>
</organism>
<keyword evidence="1" id="KW-1133">Transmembrane helix</keyword>
<evidence type="ECO:0000313" key="3">
    <source>
        <dbReference type="EMBL" id="MDR5589913.1"/>
    </source>
</evidence>
<feature type="transmembrane region" description="Helical" evidence="1">
    <location>
        <begin position="109"/>
        <end position="126"/>
    </location>
</feature>
<feature type="transmembrane region" description="Helical" evidence="1">
    <location>
        <begin position="132"/>
        <end position="152"/>
    </location>
</feature>
<dbReference type="Proteomes" id="UP001257234">
    <property type="component" value="Unassembled WGS sequence"/>
</dbReference>
<feature type="transmembrane region" description="Helical" evidence="1">
    <location>
        <begin position="75"/>
        <end position="102"/>
    </location>
</feature>
<dbReference type="EC" id="3.4.-.-" evidence="3"/>
<dbReference type="PANTHER" id="PTHR39430:SF1">
    <property type="entry name" value="PROTEASE"/>
    <property type="match status" value="1"/>
</dbReference>
<reference evidence="4" key="1">
    <citation type="submission" date="2023-07" db="EMBL/GenBank/DDBJ databases">
        <title>Christiangramia sp. SM2212., a novel bacterium of the family Flavobacteriaceae isolated from the sea sediment.</title>
        <authorList>
            <person name="Wang J."/>
            <person name="Zhang X."/>
        </authorList>
    </citation>
    <scope>NUCLEOTIDE SEQUENCE [LARGE SCALE GENOMIC DNA]</scope>
    <source>
        <strain evidence="4">SM2212</strain>
    </source>
</reference>
<evidence type="ECO:0000313" key="4">
    <source>
        <dbReference type="Proteomes" id="UP001257234"/>
    </source>
</evidence>
<protein>
    <submittedName>
        <fullName evidence="3">CPBP family intramembrane glutamic endopeptidase</fullName>
        <ecNumber evidence="3">3.4.-.-</ecNumber>
    </submittedName>
</protein>
<proteinExistence type="predicted"/>
<comment type="caution">
    <text evidence="3">The sequence shown here is derived from an EMBL/GenBank/DDBJ whole genome shotgun (WGS) entry which is preliminary data.</text>
</comment>
<sequence>MIGLLTELLISWILLYFFEKRSILALGFLPLSKRVKQFFLGFLITGIICLVVQLLEASLRNTSWIYNDDFKLLQLWSYFFWDLKSVIFEELIFRGALLFILLQRIKTGTALIISASAFGIYHWFSMGIFGNLIPMLVIFLGTGMMGYAWALAFKKTRSIALPIGLHLGWNFTLNTIFSNGPLGEGLFLLKNEGIISNWFSLVGLLIVPILVLAIVIFFIEDEADLAFH</sequence>
<feature type="domain" description="CAAX prenyl protease 2/Lysostaphin resistance protein A-like" evidence="2">
    <location>
        <begin position="75"/>
        <end position="171"/>
    </location>
</feature>
<feature type="transmembrane region" description="Helical" evidence="1">
    <location>
        <begin position="198"/>
        <end position="219"/>
    </location>
</feature>
<feature type="transmembrane region" description="Helical" evidence="1">
    <location>
        <begin position="38"/>
        <end position="55"/>
    </location>
</feature>
<dbReference type="PANTHER" id="PTHR39430">
    <property type="entry name" value="MEMBRANE-ASSOCIATED PROTEASE-RELATED"/>
    <property type="match status" value="1"/>
</dbReference>
<keyword evidence="1" id="KW-0812">Transmembrane</keyword>
<gene>
    <name evidence="3" type="ORF">RE431_04650</name>
</gene>
<feature type="transmembrane region" description="Helical" evidence="1">
    <location>
        <begin position="12"/>
        <end position="31"/>
    </location>
</feature>
<keyword evidence="3" id="KW-0378">Hydrolase</keyword>
<accession>A0ABU1EP37</accession>
<dbReference type="EMBL" id="JAVJIU010000002">
    <property type="protein sequence ID" value="MDR5589913.1"/>
    <property type="molecule type" value="Genomic_DNA"/>
</dbReference>
<dbReference type="Pfam" id="PF02517">
    <property type="entry name" value="Rce1-like"/>
    <property type="match status" value="1"/>
</dbReference>